<name>A0A841GY35_9BACT</name>
<dbReference type="EMBL" id="JACHIA010000005">
    <property type="protein sequence ID" value="MBB6070670.1"/>
    <property type="molecule type" value="Genomic_DNA"/>
</dbReference>
<organism evidence="2 3">
    <name type="scientific">Longimicrobium terrae</name>
    <dbReference type="NCBI Taxonomy" id="1639882"/>
    <lineage>
        <taxon>Bacteria</taxon>
        <taxon>Pseudomonadati</taxon>
        <taxon>Gemmatimonadota</taxon>
        <taxon>Longimicrobiia</taxon>
        <taxon>Longimicrobiales</taxon>
        <taxon>Longimicrobiaceae</taxon>
        <taxon>Longimicrobium</taxon>
    </lineage>
</organism>
<protein>
    <submittedName>
        <fullName evidence="2">Uncharacterized protein</fullName>
    </submittedName>
</protein>
<evidence type="ECO:0000313" key="2">
    <source>
        <dbReference type="EMBL" id="MBB6070670.1"/>
    </source>
</evidence>
<reference evidence="2 3" key="1">
    <citation type="submission" date="2020-08" db="EMBL/GenBank/DDBJ databases">
        <title>Genomic Encyclopedia of Type Strains, Phase IV (KMG-IV): sequencing the most valuable type-strain genomes for metagenomic binning, comparative biology and taxonomic classification.</title>
        <authorList>
            <person name="Goeker M."/>
        </authorList>
    </citation>
    <scope>NUCLEOTIDE SEQUENCE [LARGE SCALE GENOMIC DNA]</scope>
    <source>
        <strain evidence="2 3">DSM 29007</strain>
    </source>
</reference>
<gene>
    <name evidence="2" type="ORF">HNQ61_002291</name>
</gene>
<feature type="region of interest" description="Disordered" evidence="1">
    <location>
        <begin position="1"/>
        <end position="31"/>
    </location>
</feature>
<sequence length="65" mass="6585">MVTCGGGLPPPPSPLAPQAGEGEPFGAEAGPVRVPGYRSAVRTSLADTNQAAADCILNRRQAPRS</sequence>
<dbReference type="AlphaFoldDB" id="A0A841GY35"/>
<evidence type="ECO:0000313" key="3">
    <source>
        <dbReference type="Proteomes" id="UP000582837"/>
    </source>
</evidence>
<evidence type="ECO:0000256" key="1">
    <source>
        <dbReference type="SAM" id="MobiDB-lite"/>
    </source>
</evidence>
<accession>A0A841GY35</accession>
<feature type="compositionally biased region" description="Low complexity" evidence="1">
    <location>
        <begin position="16"/>
        <end position="31"/>
    </location>
</feature>
<comment type="caution">
    <text evidence="2">The sequence shown here is derived from an EMBL/GenBank/DDBJ whole genome shotgun (WGS) entry which is preliminary data.</text>
</comment>
<proteinExistence type="predicted"/>
<keyword evidence="3" id="KW-1185">Reference proteome</keyword>
<dbReference type="Proteomes" id="UP000582837">
    <property type="component" value="Unassembled WGS sequence"/>
</dbReference>